<dbReference type="GO" id="GO:0004527">
    <property type="term" value="F:exonuclease activity"/>
    <property type="evidence" value="ECO:0007669"/>
    <property type="project" value="UniProtKB-KW"/>
</dbReference>
<dbReference type="EMBL" id="NMUF01000001">
    <property type="protein sequence ID" value="RFB00380.1"/>
    <property type="molecule type" value="Genomic_DNA"/>
</dbReference>
<gene>
    <name evidence="5" type="ORF">CGL51_05405</name>
    <name evidence="6" type="ORF">CGL52_00525</name>
</gene>
<protein>
    <submittedName>
        <fullName evidence="6">Exonuclease SbcD</fullName>
    </submittedName>
</protein>
<dbReference type="Proteomes" id="UP000256877">
    <property type="component" value="Unassembled WGS sequence"/>
</dbReference>
<keyword evidence="1" id="KW-0540">Nuclease</keyword>
<evidence type="ECO:0000256" key="3">
    <source>
        <dbReference type="ARBA" id="ARBA00022839"/>
    </source>
</evidence>
<dbReference type="SUPFAM" id="SSF56300">
    <property type="entry name" value="Metallo-dependent phosphatases"/>
    <property type="match status" value="1"/>
</dbReference>
<evidence type="ECO:0000313" key="6">
    <source>
        <dbReference type="EMBL" id="RFB00380.1"/>
    </source>
</evidence>
<dbReference type="PANTHER" id="PTHR30337">
    <property type="entry name" value="COMPONENT OF ATP-DEPENDENT DSDNA EXONUCLEASE"/>
    <property type="match status" value="1"/>
</dbReference>
<dbReference type="PANTHER" id="PTHR30337:SF0">
    <property type="entry name" value="NUCLEASE SBCCD SUBUNIT D"/>
    <property type="match status" value="1"/>
</dbReference>
<evidence type="ECO:0000259" key="4">
    <source>
        <dbReference type="Pfam" id="PF00149"/>
    </source>
</evidence>
<dbReference type="InterPro" id="IPR050535">
    <property type="entry name" value="DNA_Repair-Maintenance_Comp"/>
</dbReference>
<keyword evidence="2" id="KW-0378">Hydrolase</keyword>
<evidence type="ECO:0000313" key="8">
    <source>
        <dbReference type="Proteomes" id="UP000257123"/>
    </source>
</evidence>
<dbReference type="OrthoDB" id="11638at2157"/>
<keyword evidence="3 6" id="KW-0269">Exonuclease</keyword>
<dbReference type="EMBL" id="NMUE01000013">
    <property type="protein sequence ID" value="RFA96242.1"/>
    <property type="molecule type" value="Genomic_DNA"/>
</dbReference>
<organism evidence="6 7">
    <name type="scientific">Pyrobaculum aerophilum</name>
    <dbReference type="NCBI Taxonomy" id="13773"/>
    <lineage>
        <taxon>Archaea</taxon>
        <taxon>Thermoproteota</taxon>
        <taxon>Thermoprotei</taxon>
        <taxon>Thermoproteales</taxon>
        <taxon>Thermoproteaceae</taxon>
        <taxon>Pyrobaculum</taxon>
    </lineage>
</organism>
<dbReference type="RefSeq" id="WP_116420972.1">
    <property type="nucleotide sequence ID" value="NZ_NMUE01000013.1"/>
</dbReference>
<proteinExistence type="predicted"/>
<dbReference type="AlphaFoldDB" id="A0A371R785"/>
<comment type="caution">
    <text evidence="6">The sequence shown here is derived from an EMBL/GenBank/DDBJ whole genome shotgun (WGS) entry which is preliminary data.</text>
</comment>
<dbReference type="InterPro" id="IPR029052">
    <property type="entry name" value="Metallo-depent_PP-like"/>
</dbReference>
<dbReference type="InterPro" id="IPR041796">
    <property type="entry name" value="Mre11_N"/>
</dbReference>
<evidence type="ECO:0000256" key="1">
    <source>
        <dbReference type="ARBA" id="ARBA00022722"/>
    </source>
</evidence>
<dbReference type="Gene3D" id="3.60.21.10">
    <property type="match status" value="1"/>
</dbReference>
<dbReference type="InterPro" id="IPR004843">
    <property type="entry name" value="Calcineurin-like_PHP"/>
</dbReference>
<evidence type="ECO:0000256" key="2">
    <source>
        <dbReference type="ARBA" id="ARBA00022801"/>
    </source>
</evidence>
<dbReference type="Proteomes" id="UP000257123">
    <property type="component" value="Unassembled WGS sequence"/>
</dbReference>
<name>A0A371R785_9CREN</name>
<reference evidence="7 8" key="1">
    <citation type="submission" date="2017-07" db="EMBL/GenBank/DDBJ databases">
        <title>Draft genome sequence of aerobic hyperthermophilic archaea, Pyrobaculum aerophilum YKB31 and YKB32.</title>
        <authorList>
            <person name="Mochizuki T."/>
            <person name="Berliner A.J."/>
            <person name="Yoshida-Takashima Y."/>
            <person name="Takaki Y."/>
            <person name="Nunoura T."/>
            <person name="Takai K."/>
        </authorList>
    </citation>
    <scope>NUCLEOTIDE SEQUENCE [LARGE SCALE GENOMIC DNA]</scope>
    <source>
        <strain evidence="5 8">YKB31</strain>
        <strain evidence="6 7">YKB32</strain>
    </source>
</reference>
<feature type="domain" description="Calcineurin-like phosphoesterase" evidence="4">
    <location>
        <begin position="1"/>
        <end position="94"/>
    </location>
</feature>
<sequence length="385" mass="43216">MKILHVSDAHLGRAQYGLPEREEDYYKAFEEALKLGKSADAVLITGDLFDTRRPPTRALLRFVEAAEAAGITIYAIGGNHDFSYVRFKAESERCPDSRCPQDTVLKLLDRVKLLKLLCWESADIGGVFIFGACATPKEYAGDYRKMLLKAPPGAILAIHQAIEGVRARYPAEEDDYTMPQSVFQGLSYIHIAAGHVHDHLAQHPLGAVWAGSLELWDAGEFETWDYAGSFEKTQEEAAKGVILIDASGRAVSLKAFRLRRNRQLYKIRLHVRDKKELFQAAEEAAKMFDRPGAVIRLEIWGTLEEGVRTRQIATIFSKSLYVDVVDRTSTPQKAVSLRGSAVEELWRLMKERLGDSAEVVIKAMELVREGEKEAAYKLLLKALYD</sequence>
<dbReference type="CDD" id="cd00840">
    <property type="entry name" value="MPP_Mre11_N"/>
    <property type="match status" value="1"/>
</dbReference>
<dbReference type="Pfam" id="PF00149">
    <property type="entry name" value="Metallophos"/>
    <property type="match status" value="1"/>
</dbReference>
<evidence type="ECO:0000313" key="7">
    <source>
        <dbReference type="Proteomes" id="UP000256877"/>
    </source>
</evidence>
<evidence type="ECO:0000313" key="5">
    <source>
        <dbReference type="EMBL" id="RFA96242.1"/>
    </source>
</evidence>
<accession>A0A371R785</accession>